<evidence type="ECO:0000313" key="3">
    <source>
        <dbReference type="Proteomes" id="UP000182858"/>
    </source>
</evidence>
<reference evidence="2 4" key="2">
    <citation type="submission" date="2019-06" db="EMBL/GenBank/DDBJ databases">
        <title>Pseudomonas bimorpha sp. nov. isolated from bovine raw milk and skim milk concentrate.</title>
        <authorList>
            <person name="Hofmann K."/>
            <person name="Huptas C."/>
            <person name="Doll E."/>
            <person name="Scherer S."/>
            <person name="Wenning M."/>
        </authorList>
    </citation>
    <scope>NUCLEOTIDE SEQUENCE [LARGE SCALE GENOMIC DNA]</scope>
    <source>
        <strain evidence="2 4">DSM 17835</strain>
    </source>
</reference>
<name>A0A5C5Q8Q3_9PSED</name>
<dbReference type="EMBL" id="VFET01000035">
    <property type="protein sequence ID" value="TWS00916.1"/>
    <property type="molecule type" value="Genomic_DNA"/>
</dbReference>
<proteinExistence type="predicted"/>
<gene>
    <name evidence="2" type="ORF">FIV36_27735</name>
    <name evidence="1" type="ORF">SAMN05216591_5881</name>
</gene>
<evidence type="ECO:0000313" key="1">
    <source>
        <dbReference type="EMBL" id="SDG38254.1"/>
    </source>
</evidence>
<dbReference type="OrthoDB" id="3578967at2"/>
<dbReference type="Proteomes" id="UP000182858">
    <property type="component" value="Chromosome I"/>
</dbReference>
<reference evidence="1 3" key="1">
    <citation type="submission" date="2016-10" db="EMBL/GenBank/DDBJ databases">
        <authorList>
            <person name="Varghese N."/>
            <person name="Submissions S."/>
        </authorList>
    </citation>
    <scope>NUCLEOTIDE SEQUENCE [LARGE SCALE GENOMIC DNA]</scope>
    <source>
        <strain evidence="1 3">DSM 17835</strain>
    </source>
</reference>
<evidence type="ECO:0000313" key="4">
    <source>
        <dbReference type="Proteomes" id="UP000317951"/>
    </source>
</evidence>
<sequence>MPSSPASNLAFRTGSITTAFPSDLTLRAEGLHPILGSSSQATHPGIEVRVGGEDLVIPYRIHHEGNEQGCLQLSGLQSVMYSCILTRHHDGHVRQRQLRQIISVPEPWVVPFVVQLTGEYVMEILDTCEAHLQALDPELYGAFIRDNPKYFKAQQDRMISYWDCYYRHLYKHRQDYVGFRLFEHFRKLAKG</sequence>
<organism evidence="2 4">
    <name type="scientific">Pseudomonas extremaustralis</name>
    <dbReference type="NCBI Taxonomy" id="359110"/>
    <lineage>
        <taxon>Bacteria</taxon>
        <taxon>Pseudomonadati</taxon>
        <taxon>Pseudomonadota</taxon>
        <taxon>Gammaproteobacteria</taxon>
        <taxon>Pseudomonadales</taxon>
        <taxon>Pseudomonadaceae</taxon>
        <taxon>Pseudomonas</taxon>
    </lineage>
</organism>
<accession>A0A5C5Q8Q3</accession>
<keyword evidence="3" id="KW-1185">Reference proteome</keyword>
<dbReference type="EMBL" id="LT629689">
    <property type="protein sequence ID" value="SDG38254.1"/>
    <property type="molecule type" value="Genomic_DNA"/>
</dbReference>
<dbReference type="AlphaFoldDB" id="A0A5C5Q8Q3"/>
<dbReference type="Proteomes" id="UP000317951">
    <property type="component" value="Unassembled WGS sequence"/>
</dbReference>
<protein>
    <submittedName>
        <fullName evidence="2">Uncharacterized protein</fullName>
    </submittedName>
</protein>
<evidence type="ECO:0000313" key="2">
    <source>
        <dbReference type="EMBL" id="TWS00916.1"/>
    </source>
</evidence>